<dbReference type="PANTHER" id="PTHR30535:SF34">
    <property type="entry name" value="MOLYBDATE-BINDING PROTEIN MOLA"/>
    <property type="match status" value="1"/>
</dbReference>
<evidence type="ECO:0000313" key="2">
    <source>
        <dbReference type="EMBL" id="SKA71378.1"/>
    </source>
</evidence>
<dbReference type="PROSITE" id="PS50983">
    <property type="entry name" value="FE_B12_PBP"/>
    <property type="match status" value="1"/>
</dbReference>
<dbReference type="RefSeq" id="WP_233814766.1">
    <property type="nucleotide sequence ID" value="NZ_FUYA01000004.1"/>
</dbReference>
<protein>
    <submittedName>
        <fullName evidence="2">Iron complex transport system substrate-binding protein</fullName>
    </submittedName>
</protein>
<evidence type="ECO:0000259" key="1">
    <source>
        <dbReference type="PROSITE" id="PS50983"/>
    </source>
</evidence>
<dbReference type="SUPFAM" id="SSF53807">
    <property type="entry name" value="Helical backbone' metal receptor"/>
    <property type="match status" value="1"/>
</dbReference>
<keyword evidence="3" id="KW-1185">Reference proteome</keyword>
<sequence>MMLFFPGLASSQSVAQGEPREIVDGLGRTVRVEHAAQRVIALYGGFNEILDAMGIAQRIIARTSNETFPPCILNKPGIGTHMRPNLELITGLAPDLVLQLAGRKTAADTVRQLEERGIHVAAFHPSSFEELFDAIQKIGVLTGEEAAASRLVAEMDGRLSAVKSQLGTVPHRPSVFFEIRSPNLLCAGQGGIVNDVINRAGGRNCVQSERKIVRMGEEALVGLNPEVYVVQRGPMNTRPQPLEERSLYRTLRAVQDGRVLFVDERLFSRPGPRLVEAVEQLARFLYPEKMRKNRIKE</sequence>
<reference evidence="2 3" key="1">
    <citation type="submission" date="2017-02" db="EMBL/GenBank/DDBJ databases">
        <authorList>
            <person name="Peterson S.W."/>
        </authorList>
    </citation>
    <scope>NUCLEOTIDE SEQUENCE [LARGE SCALE GENOMIC DNA]</scope>
    <source>
        <strain evidence="2 3">DSM 18034</strain>
    </source>
</reference>
<feature type="domain" description="Fe/B12 periplasmic-binding" evidence="1">
    <location>
        <begin position="38"/>
        <end position="289"/>
    </location>
</feature>
<dbReference type="EMBL" id="FUYA01000004">
    <property type="protein sequence ID" value="SKA71378.1"/>
    <property type="molecule type" value="Genomic_DNA"/>
</dbReference>
<dbReference type="Proteomes" id="UP000189733">
    <property type="component" value="Unassembled WGS sequence"/>
</dbReference>
<accession>A0A1T4W2U2</accession>
<dbReference type="PANTHER" id="PTHR30535">
    <property type="entry name" value="VITAMIN B12-BINDING PROTEIN"/>
    <property type="match status" value="1"/>
</dbReference>
<name>A0A1T4W2U2_9BACT</name>
<proteinExistence type="predicted"/>
<evidence type="ECO:0000313" key="3">
    <source>
        <dbReference type="Proteomes" id="UP000189733"/>
    </source>
</evidence>
<dbReference type="AlphaFoldDB" id="A0A1T4W2U2"/>
<organism evidence="2 3">
    <name type="scientific">Desulfobaculum bizertense DSM 18034</name>
    <dbReference type="NCBI Taxonomy" id="1121442"/>
    <lineage>
        <taxon>Bacteria</taxon>
        <taxon>Pseudomonadati</taxon>
        <taxon>Thermodesulfobacteriota</taxon>
        <taxon>Desulfovibrionia</taxon>
        <taxon>Desulfovibrionales</taxon>
        <taxon>Desulfovibrionaceae</taxon>
        <taxon>Desulfobaculum</taxon>
    </lineage>
</organism>
<gene>
    <name evidence="2" type="ORF">SAMN02745702_01466</name>
</gene>
<dbReference type="Pfam" id="PF01497">
    <property type="entry name" value="Peripla_BP_2"/>
    <property type="match status" value="1"/>
</dbReference>
<dbReference type="InterPro" id="IPR002491">
    <property type="entry name" value="ABC_transptr_periplasmic_BD"/>
</dbReference>
<dbReference type="GO" id="GO:0071281">
    <property type="term" value="P:cellular response to iron ion"/>
    <property type="evidence" value="ECO:0007669"/>
    <property type="project" value="TreeGrafter"/>
</dbReference>
<dbReference type="Gene3D" id="3.40.50.1980">
    <property type="entry name" value="Nitrogenase molybdenum iron protein domain"/>
    <property type="match status" value="2"/>
</dbReference>
<dbReference type="InterPro" id="IPR050902">
    <property type="entry name" value="ABC_Transporter_SBP"/>
</dbReference>
<dbReference type="STRING" id="1121442.SAMN02745702_01466"/>